<dbReference type="InterPro" id="IPR023213">
    <property type="entry name" value="CAT-like_dom_sf"/>
</dbReference>
<evidence type="ECO:0000256" key="1">
    <source>
        <dbReference type="ARBA" id="ARBA00009861"/>
    </source>
</evidence>
<name>A0A7N0VKR4_KALFE</name>
<evidence type="ECO:0000313" key="3">
    <source>
        <dbReference type="EnsemblPlants" id="Kaladp1055s0001.1.v1.1"/>
    </source>
</evidence>
<dbReference type="AlphaFoldDB" id="A0A7N0VKR4"/>
<sequence>MSNPALSFKVTRQAPELVVPAAPTPHELKHLSDIDDQEGLRFQVPVIQFYRQSHLGRSRDPVGVIREAIRKALVHYYPFAGRLREVGSGRKLAVDCTGEGVMFIEADADVSVDEFGDVLQPPFPGLDELLFDVPGSGGILGCPLLLFQVTRLTCGGFIVAVRLNHAMADTTGLVNFLTAVGEMARGQPDVSVRPVWCRELLSARDPPRVTCVHHEYDQVEGTIVPFENMVQRSFFFGPDEVAALRNLVPPHLTRCSNFELLTAVLWRTRTVSLKLNPADEVRMMSVVNARHKFNPPLPKGYYGNAFAYPAALTSAGELSANPIGFAVQLVKKAKNEVTEEYMKSVADLMVLNNRPHFTVVQSYLVSDITRVGFETVDFGWGKAAFGGPAKGGIGAIPGFIVLYIPAKNKKGEKGITIPICLSTEAMDVFVKELDGLLETDRLAGDTPKKKTTPLITSTL</sequence>
<dbReference type="OMA" id="SDVTHAR"/>
<protein>
    <recommendedName>
        <fullName evidence="5">Benzyl alcohol O-benzoyltransferase</fullName>
    </recommendedName>
</protein>
<accession>A0A7N0VKR4</accession>
<keyword evidence="4" id="KW-1185">Reference proteome</keyword>
<dbReference type="Proteomes" id="UP000594263">
    <property type="component" value="Unplaced"/>
</dbReference>
<dbReference type="InterPro" id="IPR050898">
    <property type="entry name" value="Plant_acyltransferase"/>
</dbReference>
<organism evidence="3 4">
    <name type="scientific">Kalanchoe fedtschenkoi</name>
    <name type="common">Lavender scallops</name>
    <name type="synonym">South American air plant</name>
    <dbReference type="NCBI Taxonomy" id="63787"/>
    <lineage>
        <taxon>Eukaryota</taxon>
        <taxon>Viridiplantae</taxon>
        <taxon>Streptophyta</taxon>
        <taxon>Embryophyta</taxon>
        <taxon>Tracheophyta</taxon>
        <taxon>Spermatophyta</taxon>
        <taxon>Magnoliopsida</taxon>
        <taxon>eudicotyledons</taxon>
        <taxon>Gunneridae</taxon>
        <taxon>Pentapetalae</taxon>
        <taxon>Saxifragales</taxon>
        <taxon>Crassulaceae</taxon>
        <taxon>Kalanchoe</taxon>
    </lineage>
</organism>
<evidence type="ECO:0000256" key="2">
    <source>
        <dbReference type="ARBA" id="ARBA00022679"/>
    </source>
</evidence>
<evidence type="ECO:0008006" key="5">
    <source>
        <dbReference type="Google" id="ProtNLM"/>
    </source>
</evidence>
<dbReference type="Pfam" id="PF02458">
    <property type="entry name" value="Transferase"/>
    <property type="match status" value="1"/>
</dbReference>
<dbReference type="GO" id="GO:0016740">
    <property type="term" value="F:transferase activity"/>
    <property type="evidence" value="ECO:0007669"/>
    <property type="project" value="UniProtKB-KW"/>
</dbReference>
<keyword evidence="2" id="KW-0808">Transferase</keyword>
<comment type="similarity">
    <text evidence="1">Belongs to the plant acyltransferase family.</text>
</comment>
<evidence type="ECO:0000313" key="4">
    <source>
        <dbReference type="Proteomes" id="UP000594263"/>
    </source>
</evidence>
<dbReference type="EnsemblPlants" id="Kaladp1055s0001.1.v1.1">
    <property type="protein sequence ID" value="Kaladp1055s0001.1.v1.1"/>
    <property type="gene ID" value="Kaladp1055s0001.v1.1"/>
</dbReference>
<dbReference type="Gramene" id="Kaladp1055s0001.1.v1.1">
    <property type="protein sequence ID" value="Kaladp1055s0001.1.v1.1"/>
    <property type="gene ID" value="Kaladp1055s0001.v1.1"/>
</dbReference>
<dbReference type="PANTHER" id="PTHR31147">
    <property type="entry name" value="ACYL TRANSFERASE 4"/>
    <property type="match status" value="1"/>
</dbReference>
<reference evidence="3" key="1">
    <citation type="submission" date="2021-01" db="UniProtKB">
        <authorList>
            <consortium name="EnsemblPlants"/>
        </authorList>
    </citation>
    <scope>IDENTIFICATION</scope>
</reference>
<proteinExistence type="inferred from homology"/>
<dbReference type="Gene3D" id="3.30.559.10">
    <property type="entry name" value="Chloramphenicol acetyltransferase-like domain"/>
    <property type="match status" value="2"/>
</dbReference>
<dbReference type="PANTHER" id="PTHR31147:SF66">
    <property type="entry name" value="OS05G0315700 PROTEIN"/>
    <property type="match status" value="1"/>
</dbReference>